<organism evidence="1 2">
    <name type="scientific">Liparis tanakae</name>
    <name type="common">Tanaka's snailfish</name>
    <dbReference type="NCBI Taxonomy" id="230148"/>
    <lineage>
        <taxon>Eukaryota</taxon>
        <taxon>Metazoa</taxon>
        <taxon>Chordata</taxon>
        <taxon>Craniata</taxon>
        <taxon>Vertebrata</taxon>
        <taxon>Euteleostomi</taxon>
        <taxon>Actinopterygii</taxon>
        <taxon>Neopterygii</taxon>
        <taxon>Teleostei</taxon>
        <taxon>Neoteleostei</taxon>
        <taxon>Acanthomorphata</taxon>
        <taxon>Eupercaria</taxon>
        <taxon>Perciformes</taxon>
        <taxon>Cottioidei</taxon>
        <taxon>Cottales</taxon>
        <taxon>Liparidae</taxon>
        <taxon>Liparis</taxon>
    </lineage>
</organism>
<evidence type="ECO:0000313" key="1">
    <source>
        <dbReference type="EMBL" id="TNN69279.1"/>
    </source>
</evidence>
<proteinExistence type="predicted"/>
<sequence>MEASWQRSYVVATCSESYLPGGAEDRLLLFLLQGKVRGNDSWLLQLESVLVLVQSLKSHVVPEDKIAFTVHNPSRQSEMFRVERLYGGCDLSRESQLRLFGLPRFASALEKPPSSSVPDQQKASACSGPCQPFLVLVQIQDYLPQNDKAGLTLKRQSPK</sequence>
<protein>
    <submittedName>
        <fullName evidence="1">Uncharacterized protein</fullName>
    </submittedName>
</protein>
<reference evidence="1 2" key="1">
    <citation type="submission" date="2019-03" db="EMBL/GenBank/DDBJ databases">
        <title>First draft genome of Liparis tanakae, snailfish: a comprehensive survey of snailfish specific genes.</title>
        <authorList>
            <person name="Kim W."/>
            <person name="Song I."/>
            <person name="Jeong J.-H."/>
            <person name="Kim D."/>
            <person name="Kim S."/>
            <person name="Ryu S."/>
            <person name="Song J.Y."/>
            <person name="Lee S.K."/>
        </authorList>
    </citation>
    <scope>NUCLEOTIDE SEQUENCE [LARGE SCALE GENOMIC DNA]</scope>
    <source>
        <tissue evidence="1">Muscle</tissue>
    </source>
</reference>
<comment type="caution">
    <text evidence="1">The sequence shown here is derived from an EMBL/GenBank/DDBJ whole genome shotgun (WGS) entry which is preliminary data.</text>
</comment>
<gene>
    <name evidence="1" type="ORF">EYF80_020430</name>
</gene>
<evidence type="ECO:0000313" key="2">
    <source>
        <dbReference type="Proteomes" id="UP000314294"/>
    </source>
</evidence>
<keyword evidence="2" id="KW-1185">Reference proteome</keyword>
<dbReference type="EMBL" id="SRLO01000177">
    <property type="protein sequence ID" value="TNN69279.1"/>
    <property type="molecule type" value="Genomic_DNA"/>
</dbReference>
<dbReference type="Proteomes" id="UP000314294">
    <property type="component" value="Unassembled WGS sequence"/>
</dbReference>
<accession>A0A4Z2HTY7</accession>
<dbReference type="AlphaFoldDB" id="A0A4Z2HTY7"/>
<name>A0A4Z2HTY7_9TELE</name>